<dbReference type="PRINTS" id="PR00743">
    <property type="entry name" value="GLHYDRLASE36"/>
</dbReference>
<protein>
    <recommendedName>
        <fullName evidence="2">alpha-galactosidase</fullName>
        <ecNumber evidence="2">3.2.1.22</ecNumber>
    </recommendedName>
</protein>
<dbReference type="SUPFAM" id="SSF51445">
    <property type="entry name" value="(Trans)glycosidases"/>
    <property type="match status" value="1"/>
</dbReference>
<comment type="catalytic activity">
    <reaction evidence="1">
        <text>Hydrolysis of terminal, non-reducing alpha-D-galactose residues in alpha-D-galactosides, including galactose oligosaccharides, galactomannans and galactolipids.</text>
        <dbReference type="EC" id="3.2.1.22"/>
    </reaction>
</comment>
<keyword evidence="4" id="KW-0326">Glycosidase</keyword>
<keyword evidence="8" id="KW-1185">Reference proteome</keyword>
<evidence type="ECO:0000256" key="1">
    <source>
        <dbReference type="ARBA" id="ARBA00001255"/>
    </source>
</evidence>
<evidence type="ECO:0000256" key="3">
    <source>
        <dbReference type="ARBA" id="ARBA00022801"/>
    </source>
</evidence>
<organism evidence="7 8">
    <name type="scientific">Poseidonocella pacifica</name>
    <dbReference type="NCBI Taxonomy" id="871651"/>
    <lineage>
        <taxon>Bacteria</taxon>
        <taxon>Pseudomonadati</taxon>
        <taxon>Pseudomonadota</taxon>
        <taxon>Alphaproteobacteria</taxon>
        <taxon>Rhodobacterales</taxon>
        <taxon>Roseobacteraceae</taxon>
        <taxon>Poseidonocella</taxon>
    </lineage>
</organism>
<dbReference type="Pfam" id="PF16875">
    <property type="entry name" value="Glyco_hydro_36N"/>
    <property type="match status" value="1"/>
</dbReference>
<dbReference type="EC" id="3.2.1.22" evidence="2"/>
<dbReference type="EMBL" id="FOJU01000004">
    <property type="protein sequence ID" value="SFB04874.1"/>
    <property type="molecule type" value="Genomic_DNA"/>
</dbReference>
<dbReference type="Pfam" id="PF16874">
    <property type="entry name" value="Glyco_hydro_36C"/>
    <property type="match status" value="1"/>
</dbReference>
<dbReference type="InterPro" id="IPR013780">
    <property type="entry name" value="Glyco_hydro_b"/>
</dbReference>
<dbReference type="InterPro" id="IPR050985">
    <property type="entry name" value="Alpha-glycosidase_related"/>
</dbReference>
<dbReference type="Pfam" id="PF02065">
    <property type="entry name" value="Melibiase"/>
    <property type="match status" value="1"/>
</dbReference>
<dbReference type="GO" id="GO:0004557">
    <property type="term" value="F:alpha-galactosidase activity"/>
    <property type="evidence" value="ECO:0007669"/>
    <property type="project" value="UniProtKB-EC"/>
</dbReference>
<dbReference type="Proteomes" id="UP000198796">
    <property type="component" value="Unassembled WGS sequence"/>
</dbReference>
<dbReference type="Gene3D" id="3.20.20.70">
    <property type="entry name" value="Aldolase class I"/>
    <property type="match status" value="1"/>
</dbReference>
<dbReference type="InterPro" id="IPR038417">
    <property type="entry name" value="Alpga-gal_N_sf"/>
</dbReference>
<dbReference type="InterPro" id="IPR002252">
    <property type="entry name" value="Glyco_hydro_36"/>
</dbReference>
<dbReference type="Gene3D" id="2.70.98.60">
    <property type="entry name" value="alpha-galactosidase from lactobacil brevis"/>
    <property type="match status" value="1"/>
</dbReference>
<dbReference type="InterPro" id="IPR031705">
    <property type="entry name" value="Glyco_hydro_36_C"/>
</dbReference>
<dbReference type="InterPro" id="IPR017853">
    <property type="entry name" value="GH"/>
</dbReference>
<dbReference type="STRING" id="871651.SAMN05421688_2534"/>
<dbReference type="CDD" id="cd14791">
    <property type="entry name" value="GH36"/>
    <property type="match status" value="1"/>
</dbReference>
<evidence type="ECO:0000259" key="5">
    <source>
        <dbReference type="Pfam" id="PF16874"/>
    </source>
</evidence>
<dbReference type="Gene3D" id="2.60.40.1180">
    <property type="entry name" value="Golgi alpha-mannosidase II"/>
    <property type="match status" value="1"/>
</dbReference>
<dbReference type="InterPro" id="IPR013785">
    <property type="entry name" value="Aldolase_TIM"/>
</dbReference>
<evidence type="ECO:0000313" key="8">
    <source>
        <dbReference type="Proteomes" id="UP000198796"/>
    </source>
</evidence>
<evidence type="ECO:0000256" key="4">
    <source>
        <dbReference type="ARBA" id="ARBA00023295"/>
    </source>
</evidence>
<name>A0A1I0XVD6_9RHOB</name>
<feature type="domain" description="Glycosyl hydrolase family 36 C-terminal" evidence="5">
    <location>
        <begin position="603"/>
        <end position="680"/>
    </location>
</feature>
<feature type="domain" description="Glycosyl hydrolase family 36 N-terminal" evidence="6">
    <location>
        <begin position="23"/>
        <end position="242"/>
    </location>
</feature>
<dbReference type="FunFam" id="3.20.20.70:FF:000118">
    <property type="entry name" value="Alpha-galactosidase"/>
    <property type="match status" value="1"/>
</dbReference>
<dbReference type="PANTHER" id="PTHR43053:SF3">
    <property type="entry name" value="ALPHA-GALACTOSIDASE C-RELATED"/>
    <property type="match status" value="1"/>
</dbReference>
<dbReference type="InterPro" id="IPR031704">
    <property type="entry name" value="Glyco_hydro_36_N"/>
</dbReference>
<dbReference type="PANTHER" id="PTHR43053">
    <property type="entry name" value="GLYCOSIDASE FAMILY 31"/>
    <property type="match status" value="1"/>
</dbReference>
<gene>
    <name evidence="7" type="ORF">SAMN05421688_2534</name>
</gene>
<dbReference type="GO" id="GO:0016052">
    <property type="term" value="P:carbohydrate catabolic process"/>
    <property type="evidence" value="ECO:0007669"/>
    <property type="project" value="InterPro"/>
</dbReference>
<dbReference type="AlphaFoldDB" id="A0A1I0XVD6"/>
<dbReference type="RefSeq" id="WP_092065449.1">
    <property type="nucleotide sequence ID" value="NZ_FOJU01000004.1"/>
</dbReference>
<sequence>MSQYWRLDGPEMTLVLCSEGTELPHVAYWGASLPFDEDLGDLVAATQPDITGGMLDALPAITLCPQTSATFPGQPGLSLRDGAGRSLFPAFTLVSVDEREDRLTVRAEDSDLGTRYVASIRYHPTSQLLELSAELETDTPVAVDWLCAPVLPAPQDADRMISFSGRWIGEFQTAEVPWTPGAYTRHAPTGRSGHEHPPLLYLPSTGATNTGGSCRALHLGWSGGHSMIAEELPDGRRQVQFGKARGSHLKMGRLFSSGPLYAAFSRSGHNGCAVAFQRHVHDVLTPSNRSARPRPVHYNCWEAIYFDHDLDALKDIVARAADLGAERFVLDDGWFGLRDDDCTSLGDWTVDTRKYPDGLSPLIDHIQSLGMHFGIWFEPEMINPDSELYRVHPDWILGPADQLLGRQQLVLDLSKDEVRDYLFDAISDILRSYPVDYVKWDHNRVLPYADATQTSGVYDLFDRLVQAFPDVEFETCASGGGRIDFGILARTGRVWLSDSNDALERLRIQHDAALLLPASVTGSHVGPRHCHSSHRTLSMPFRAWVAAERHLGYEMDPRELTDAEIAVLKRVTAWWKANRDWRMEADIHRLDSDDPAIIAEQQIARSGERFVVFAGKAATSAQISPRPVRFTALDPAARYRLTLANPEDISNLSRGRSALRDGALTLSGRFMMEHGVQLPYAVPEQIWVIEGTRT</sequence>
<proteinExistence type="predicted"/>
<accession>A0A1I0XVD6</accession>
<reference evidence="7 8" key="1">
    <citation type="submission" date="2016-10" db="EMBL/GenBank/DDBJ databases">
        <authorList>
            <person name="de Groot N.N."/>
        </authorList>
    </citation>
    <scope>NUCLEOTIDE SEQUENCE [LARGE SCALE GENOMIC DNA]</scope>
    <source>
        <strain evidence="7 8">DSM 29316</strain>
    </source>
</reference>
<evidence type="ECO:0000259" key="6">
    <source>
        <dbReference type="Pfam" id="PF16875"/>
    </source>
</evidence>
<evidence type="ECO:0000256" key="2">
    <source>
        <dbReference type="ARBA" id="ARBA00012755"/>
    </source>
</evidence>
<evidence type="ECO:0000313" key="7">
    <source>
        <dbReference type="EMBL" id="SFB04874.1"/>
    </source>
</evidence>
<dbReference type="OrthoDB" id="9758822at2"/>
<keyword evidence="3" id="KW-0378">Hydrolase</keyword>